<feature type="transmembrane region" description="Helical" evidence="1">
    <location>
        <begin position="64"/>
        <end position="84"/>
    </location>
</feature>
<feature type="non-terminal residue" evidence="3">
    <location>
        <position position="1"/>
    </location>
</feature>
<dbReference type="AlphaFoldDB" id="A0A382KZ73"/>
<dbReference type="InterPro" id="IPR011621">
    <property type="entry name" value="Metal-dep_PHydrolase_7TM_intra"/>
</dbReference>
<dbReference type="EMBL" id="UINC01083760">
    <property type="protein sequence ID" value="SVC29786.1"/>
    <property type="molecule type" value="Genomic_DNA"/>
</dbReference>
<keyword evidence="1" id="KW-0812">Transmembrane</keyword>
<dbReference type="InterPro" id="IPR052722">
    <property type="entry name" value="PgpH_phosphodiesterase"/>
</dbReference>
<feature type="transmembrane region" description="Helical" evidence="1">
    <location>
        <begin position="6"/>
        <end position="25"/>
    </location>
</feature>
<evidence type="ECO:0000256" key="1">
    <source>
        <dbReference type="SAM" id="Phobius"/>
    </source>
</evidence>
<reference evidence="3" key="1">
    <citation type="submission" date="2018-05" db="EMBL/GenBank/DDBJ databases">
        <authorList>
            <person name="Lanie J.A."/>
            <person name="Ng W.-L."/>
            <person name="Kazmierczak K.M."/>
            <person name="Andrzejewski T.M."/>
            <person name="Davidsen T.M."/>
            <person name="Wayne K.J."/>
            <person name="Tettelin H."/>
            <person name="Glass J.I."/>
            <person name="Rusch D."/>
            <person name="Podicherti R."/>
            <person name="Tsui H.-C.T."/>
            <person name="Winkler M.E."/>
        </authorList>
    </citation>
    <scope>NUCLEOTIDE SEQUENCE</scope>
</reference>
<gene>
    <name evidence="3" type="ORF">METZ01_LOCUS282640</name>
</gene>
<feature type="transmembrane region" description="Helical" evidence="1">
    <location>
        <begin position="30"/>
        <end position="52"/>
    </location>
</feature>
<proteinExistence type="predicted"/>
<evidence type="ECO:0000259" key="2">
    <source>
        <dbReference type="SMART" id="SM00471"/>
    </source>
</evidence>
<feature type="domain" description="HD/PDEase" evidence="2">
    <location>
        <begin position="113"/>
        <end position="268"/>
    </location>
</feature>
<dbReference type="InterPro" id="IPR006675">
    <property type="entry name" value="HDIG_dom"/>
</dbReference>
<accession>A0A382KZ73</accession>
<name>A0A382KZ73_9ZZZZ</name>
<dbReference type="InterPro" id="IPR006674">
    <property type="entry name" value="HD_domain"/>
</dbReference>
<dbReference type="NCBIfam" id="TIGR00277">
    <property type="entry name" value="HDIG"/>
    <property type="match status" value="1"/>
</dbReference>
<dbReference type="InterPro" id="IPR003607">
    <property type="entry name" value="HD/PDEase_dom"/>
</dbReference>
<dbReference type="Gene3D" id="1.10.3210.10">
    <property type="entry name" value="Hypothetical protein af1432"/>
    <property type="match status" value="1"/>
</dbReference>
<protein>
    <recommendedName>
        <fullName evidence="2">HD/PDEase domain-containing protein</fullName>
    </recommendedName>
</protein>
<evidence type="ECO:0000313" key="3">
    <source>
        <dbReference type="EMBL" id="SVC29786.1"/>
    </source>
</evidence>
<dbReference type="CDD" id="cd00077">
    <property type="entry name" value="HDc"/>
    <property type="match status" value="1"/>
</dbReference>
<keyword evidence="1" id="KW-1133">Transmembrane helix</keyword>
<organism evidence="3">
    <name type="scientific">marine metagenome</name>
    <dbReference type="NCBI Taxonomy" id="408172"/>
    <lineage>
        <taxon>unclassified sequences</taxon>
        <taxon>metagenomes</taxon>
        <taxon>ecological metagenomes</taxon>
    </lineage>
</organism>
<dbReference type="PANTHER" id="PTHR36442:SF1">
    <property type="entry name" value="CYCLIC-DI-AMP PHOSPHODIESTERASE PGPH"/>
    <property type="match status" value="1"/>
</dbReference>
<keyword evidence="1" id="KW-0472">Membrane</keyword>
<sequence length="322" mass="36559">PNSYEFIFLNIIVGVITIISSDDLYKRANLFITVGQITVVYMISYFSFFVIHEGNIDNLEIFNFLLFMLCGLLTLFVYPLIYIYEKVFNLVSDVSLLELSDTNSPLLKELSNKAPGTFHHSMNVANLAESSANEIGGNSMLARVGALYHDIGKMNNPSYFTENQVTGTNPHDKLSSLESVNIILDHVSKGVEMAKKNNLPNRIIDFIRTHHGTSVIHYFYENDLNLNLKPNIEDYKYSGPKPFSKETALVMMCDSVEAATKSLENPDSEKINSFVETIIDKQIENNQFENCSITFKDIKAIKNVIKKKLANIYHIRVEYPEI</sequence>
<dbReference type="SUPFAM" id="SSF109604">
    <property type="entry name" value="HD-domain/PDEase-like"/>
    <property type="match status" value="1"/>
</dbReference>
<dbReference type="SMART" id="SM00471">
    <property type="entry name" value="HDc"/>
    <property type="match status" value="1"/>
</dbReference>
<dbReference type="PANTHER" id="PTHR36442">
    <property type="entry name" value="CYCLIC-DI-AMP PHOSPHODIESTERASE PGPH"/>
    <property type="match status" value="1"/>
</dbReference>
<dbReference type="Pfam" id="PF01966">
    <property type="entry name" value="HD"/>
    <property type="match status" value="1"/>
</dbReference>
<dbReference type="Pfam" id="PF07698">
    <property type="entry name" value="7TM-7TMR_HD"/>
    <property type="match status" value="1"/>
</dbReference>